<dbReference type="EMBL" id="KN824731">
    <property type="protein sequence ID" value="KIM19411.1"/>
    <property type="molecule type" value="Genomic_DNA"/>
</dbReference>
<sequence>MKRYEERLLEDMKSHRWKVLLSEKPAIYNLPTEILLLVIDYIECILTLRALRSMGTHKKPFLIGTMSLFTSPALWVAAHFGVPSHPFNARAG</sequence>
<dbReference type="HOGENOM" id="CLU_2414669_0_0_1"/>
<gene>
    <name evidence="2" type="ORF">M408DRAFT_31249</name>
</gene>
<evidence type="ECO:0000313" key="3">
    <source>
        <dbReference type="Proteomes" id="UP000054097"/>
    </source>
</evidence>
<evidence type="ECO:0000313" key="2">
    <source>
        <dbReference type="EMBL" id="KIM19411.1"/>
    </source>
</evidence>
<evidence type="ECO:0000256" key="1">
    <source>
        <dbReference type="SAM" id="Phobius"/>
    </source>
</evidence>
<proteinExistence type="predicted"/>
<dbReference type="Proteomes" id="UP000054097">
    <property type="component" value="Unassembled WGS sequence"/>
</dbReference>
<dbReference type="OrthoDB" id="10658747at2759"/>
<keyword evidence="1" id="KW-0812">Transmembrane</keyword>
<reference evidence="2 3" key="1">
    <citation type="submission" date="2014-04" db="EMBL/GenBank/DDBJ databases">
        <authorList>
            <consortium name="DOE Joint Genome Institute"/>
            <person name="Kuo A."/>
            <person name="Zuccaro A."/>
            <person name="Kohler A."/>
            <person name="Nagy L.G."/>
            <person name="Floudas D."/>
            <person name="Copeland A."/>
            <person name="Barry K.W."/>
            <person name="Cichocki N."/>
            <person name="Veneault-Fourrey C."/>
            <person name="LaButti K."/>
            <person name="Lindquist E.A."/>
            <person name="Lipzen A."/>
            <person name="Lundell T."/>
            <person name="Morin E."/>
            <person name="Murat C."/>
            <person name="Sun H."/>
            <person name="Tunlid A."/>
            <person name="Henrissat B."/>
            <person name="Grigoriev I.V."/>
            <person name="Hibbett D.S."/>
            <person name="Martin F."/>
            <person name="Nordberg H.P."/>
            <person name="Cantor M.N."/>
            <person name="Hua S.X."/>
        </authorList>
    </citation>
    <scope>NUCLEOTIDE SEQUENCE [LARGE SCALE GENOMIC DNA]</scope>
    <source>
        <strain evidence="2 3">MAFF 305830</strain>
    </source>
</reference>
<protein>
    <submittedName>
        <fullName evidence="2">Uncharacterized protein</fullName>
    </submittedName>
</protein>
<feature type="transmembrane region" description="Helical" evidence="1">
    <location>
        <begin position="60"/>
        <end position="82"/>
    </location>
</feature>
<accession>A0A0C3AJ94</accession>
<dbReference type="AlphaFoldDB" id="A0A0C3AJ94"/>
<reference evidence="3" key="2">
    <citation type="submission" date="2015-01" db="EMBL/GenBank/DDBJ databases">
        <title>Evolutionary Origins and Diversification of the Mycorrhizal Mutualists.</title>
        <authorList>
            <consortium name="DOE Joint Genome Institute"/>
            <consortium name="Mycorrhizal Genomics Consortium"/>
            <person name="Kohler A."/>
            <person name="Kuo A."/>
            <person name="Nagy L.G."/>
            <person name="Floudas D."/>
            <person name="Copeland A."/>
            <person name="Barry K.W."/>
            <person name="Cichocki N."/>
            <person name="Veneault-Fourrey C."/>
            <person name="LaButti K."/>
            <person name="Lindquist E.A."/>
            <person name="Lipzen A."/>
            <person name="Lundell T."/>
            <person name="Morin E."/>
            <person name="Murat C."/>
            <person name="Riley R."/>
            <person name="Ohm R."/>
            <person name="Sun H."/>
            <person name="Tunlid A."/>
            <person name="Henrissat B."/>
            <person name="Grigoriev I.V."/>
            <person name="Hibbett D.S."/>
            <person name="Martin F."/>
        </authorList>
    </citation>
    <scope>NUCLEOTIDE SEQUENCE [LARGE SCALE GENOMIC DNA]</scope>
    <source>
        <strain evidence="3">MAFF 305830</strain>
    </source>
</reference>
<name>A0A0C3AJ94_SERVB</name>
<keyword evidence="1" id="KW-1133">Transmembrane helix</keyword>
<keyword evidence="1" id="KW-0472">Membrane</keyword>
<organism evidence="2 3">
    <name type="scientific">Serendipita vermifera MAFF 305830</name>
    <dbReference type="NCBI Taxonomy" id="933852"/>
    <lineage>
        <taxon>Eukaryota</taxon>
        <taxon>Fungi</taxon>
        <taxon>Dikarya</taxon>
        <taxon>Basidiomycota</taxon>
        <taxon>Agaricomycotina</taxon>
        <taxon>Agaricomycetes</taxon>
        <taxon>Sebacinales</taxon>
        <taxon>Serendipitaceae</taxon>
        <taxon>Serendipita</taxon>
    </lineage>
</organism>
<keyword evidence="3" id="KW-1185">Reference proteome</keyword>